<evidence type="ECO:0000313" key="1">
    <source>
        <dbReference type="EMBL" id="AUN99790.1"/>
    </source>
</evidence>
<accession>A0A2K9NWB6</accession>
<evidence type="ECO:0000313" key="2">
    <source>
        <dbReference type="Proteomes" id="UP000235584"/>
    </source>
</evidence>
<gene>
    <name evidence="1" type="ORF">C0V70_17090</name>
</gene>
<organism evidence="1 2">
    <name type="scientific">Bacteriovorax stolpii</name>
    <name type="common">Bdellovibrio stolpii</name>
    <dbReference type="NCBI Taxonomy" id="960"/>
    <lineage>
        <taxon>Bacteria</taxon>
        <taxon>Pseudomonadati</taxon>
        <taxon>Bdellovibrionota</taxon>
        <taxon>Bacteriovoracia</taxon>
        <taxon>Bacteriovoracales</taxon>
        <taxon>Bacteriovoracaceae</taxon>
        <taxon>Bacteriovorax</taxon>
    </lineage>
</organism>
<dbReference type="RefSeq" id="WP_102245079.1">
    <property type="nucleotide sequence ID" value="NZ_CP025704.1"/>
</dbReference>
<protein>
    <submittedName>
        <fullName evidence="1">Uncharacterized protein</fullName>
    </submittedName>
</protein>
<dbReference type="AlphaFoldDB" id="A0A2K9NWB6"/>
<sequence>MKKIILLASVLFSSTLLASTSWSDLELYDQYKSTQDIAFENGVVLPAGQTYELRQIEPLTIPGYPMFYLQFHQMNCVNVDQTADMSLLEVKGGTVLGIDLEEGCNVGMYLEVKDYYKDSAFE</sequence>
<dbReference type="EMBL" id="CP025704">
    <property type="protein sequence ID" value="AUN99790.1"/>
    <property type="molecule type" value="Genomic_DNA"/>
</dbReference>
<dbReference type="Proteomes" id="UP000235584">
    <property type="component" value="Chromosome"/>
</dbReference>
<keyword evidence="2" id="KW-1185">Reference proteome</keyword>
<proteinExistence type="predicted"/>
<reference evidence="1 2" key="1">
    <citation type="submission" date="2018-01" db="EMBL/GenBank/DDBJ databases">
        <title>Complete genome sequence of Bacteriovorax stolpii DSM12778.</title>
        <authorList>
            <person name="Tang B."/>
            <person name="Chang J."/>
        </authorList>
    </citation>
    <scope>NUCLEOTIDE SEQUENCE [LARGE SCALE GENOMIC DNA]</scope>
    <source>
        <strain evidence="1 2">DSM 12778</strain>
    </source>
</reference>
<name>A0A2K9NWB6_BACTC</name>
<dbReference type="KEGG" id="bsto:C0V70_17090"/>